<evidence type="ECO:0000256" key="6">
    <source>
        <dbReference type="ARBA" id="ARBA00023242"/>
    </source>
</evidence>
<accession>A0A8C3CAE2</accession>
<name>A0A8C3CAE2_CAIMO</name>
<evidence type="ECO:0000256" key="5">
    <source>
        <dbReference type="ARBA" id="ARBA00023163"/>
    </source>
</evidence>
<feature type="region of interest" description="Disordered" evidence="7">
    <location>
        <begin position="168"/>
        <end position="257"/>
    </location>
</feature>
<evidence type="ECO:0000256" key="1">
    <source>
        <dbReference type="ARBA" id="ARBA00004123"/>
    </source>
</evidence>
<feature type="region of interest" description="Disordered" evidence="7">
    <location>
        <begin position="453"/>
        <end position="509"/>
    </location>
</feature>
<evidence type="ECO:0000256" key="2">
    <source>
        <dbReference type="ARBA" id="ARBA00023015"/>
    </source>
</evidence>
<dbReference type="InterPro" id="IPR001606">
    <property type="entry name" value="ARID_dom"/>
</dbReference>
<evidence type="ECO:0000259" key="8">
    <source>
        <dbReference type="PROSITE" id="PS51011"/>
    </source>
</evidence>
<dbReference type="Ensembl" id="ENSCMMT00000020167.1">
    <property type="protein sequence ID" value="ENSCMMP00000018369.1"/>
    <property type="gene ID" value="ENSCMMG00000011623.1"/>
</dbReference>
<feature type="compositionally biased region" description="Basic and acidic residues" evidence="7">
    <location>
        <begin position="204"/>
        <end position="216"/>
    </location>
</feature>
<dbReference type="GO" id="GO:0005634">
    <property type="term" value="C:nucleus"/>
    <property type="evidence" value="ECO:0007669"/>
    <property type="project" value="UniProtKB-SubCell"/>
</dbReference>
<keyword evidence="10" id="KW-1185">Reference proteome</keyword>
<evidence type="ECO:0000313" key="9">
    <source>
        <dbReference type="Ensembl" id="ENSCMMP00000018369.1"/>
    </source>
</evidence>
<dbReference type="InterPro" id="IPR036431">
    <property type="entry name" value="ARID_dom_sf"/>
</dbReference>
<dbReference type="GO" id="GO:0006357">
    <property type="term" value="P:regulation of transcription by RNA polymerase II"/>
    <property type="evidence" value="ECO:0007669"/>
    <property type="project" value="TreeGrafter"/>
</dbReference>
<dbReference type="FunFam" id="1.10.150.60:FF:000004">
    <property type="entry name" value="AT-rich interactive domain-containing protein 5B"/>
    <property type="match status" value="1"/>
</dbReference>
<feature type="region of interest" description="Disordered" evidence="7">
    <location>
        <begin position="1"/>
        <end position="79"/>
    </location>
</feature>
<feature type="compositionally biased region" description="Pro residues" evidence="7">
    <location>
        <begin position="24"/>
        <end position="58"/>
    </location>
</feature>
<proteinExistence type="predicted"/>
<dbReference type="PANTHER" id="PTHR13964">
    <property type="entry name" value="RBP-RELATED"/>
    <property type="match status" value="1"/>
</dbReference>
<reference evidence="9" key="1">
    <citation type="submission" date="2025-08" db="UniProtKB">
        <authorList>
            <consortium name="Ensembl"/>
        </authorList>
    </citation>
    <scope>IDENTIFICATION</scope>
</reference>
<keyword evidence="4" id="KW-0010">Activator</keyword>
<keyword evidence="3" id="KW-0238">DNA-binding</keyword>
<dbReference type="SMART" id="SM00501">
    <property type="entry name" value="BRIGHT"/>
    <property type="match status" value="1"/>
</dbReference>
<feature type="domain" description="ARID" evidence="8">
    <location>
        <begin position="77"/>
        <end position="169"/>
    </location>
</feature>
<evidence type="ECO:0000313" key="10">
    <source>
        <dbReference type="Proteomes" id="UP000694556"/>
    </source>
</evidence>
<dbReference type="Gene3D" id="1.10.150.60">
    <property type="entry name" value="ARID DNA-binding domain"/>
    <property type="match status" value="1"/>
</dbReference>
<dbReference type="SMART" id="SM01014">
    <property type="entry name" value="ARID"/>
    <property type="match status" value="1"/>
</dbReference>
<keyword evidence="5" id="KW-0804">Transcription</keyword>
<dbReference type="Pfam" id="PF01388">
    <property type="entry name" value="ARID"/>
    <property type="match status" value="1"/>
</dbReference>
<dbReference type="Proteomes" id="UP000694556">
    <property type="component" value="Unassembled WGS sequence"/>
</dbReference>
<dbReference type="PROSITE" id="PS51011">
    <property type="entry name" value="ARID"/>
    <property type="match status" value="1"/>
</dbReference>
<dbReference type="InterPro" id="IPR051232">
    <property type="entry name" value="ARID/SWI1_ChromRemod"/>
</dbReference>
<evidence type="ECO:0000256" key="7">
    <source>
        <dbReference type="SAM" id="MobiDB-lite"/>
    </source>
</evidence>
<reference evidence="9" key="2">
    <citation type="submission" date="2025-09" db="UniProtKB">
        <authorList>
            <consortium name="Ensembl"/>
        </authorList>
    </citation>
    <scope>IDENTIFICATION</scope>
</reference>
<evidence type="ECO:0000256" key="4">
    <source>
        <dbReference type="ARBA" id="ARBA00023159"/>
    </source>
</evidence>
<dbReference type="AlphaFoldDB" id="A0A8C3CAE2"/>
<feature type="compositionally biased region" description="Basic and acidic residues" evidence="7">
    <location>
        <begin position="225"/>
        <end position="240"/>
    </location>
</feature>
<dbReference type="CDD" id="cd16884">
    <property type="entry name" value="ARID_ARID5A"/>
    <property type="match status" value="1"/>
</dbReference>
<evidence type="ECO:0000256" key="3">
    <source>
        <dbReference type="ARBA" id="ARBA00023125"/>
    </source>
</evidence>
<protein>
    <submittedName>
        <fullName evidence="9">Cyclin and CBS domain divalent metal cation transport mediator 4</fullName>
    </submittedName>
</protein>
<dbReference type="PANTHER" id="PTHR13964:SF25">
    <property type="entry name" value="AT-RICH INTERACTIVE DOMAIN-CONTAINING PROTEIN 5A"/>
    <property type="match status" value="1"/>
</dbReference>
<comment type="subcellular location">
    <subcellularLocation>
        <location evidence="1">Nucleus</location>
    </subcellularLocation>
</comment>
<dbReference type="SUPFAM" id="SSF46774">
    <property type="entry name" value="ARID-like"/>
    <property type="match status" value="1"/>
</dbReference>
<keyword evidence="6" id="KW-0539">Nucleus</keyword>
<keyword evidence="2" id="KW-0805">Transcription regulation</keyword>
<organism evidence="9 10">
    <name type="scientific">Cairina moschata</name>
    <name type="common">Muscovy duck</name>
    <dbReference type="NCBI Taxonomy" id="8855"/>
    <lineage>
        <taxon>Eukaryota</taxon>
        <taxon>Metazoa</taxon>
        <taxon>Chordata</taxon>
        <taxon>Craniata</taxon>
        <taxon>Vertebrata</taxon>
        <taxon>Euteleostomi</taxon>
        <taxon>Archelosauria</taxon>
        <taxon>Archosauria</taxon>
        <taxon>Dinosauria</taxon>
        <taxon>Saurischia</taxon>
        <taxon>Theropoda</taxon>
        <taxon>Coelurosauria</taxon>
        <taxon>Aves</taxon>
        <taxon>Neognathae</taxon>
        <taxon>Galloanserae</taxon>
        <taxon>Anseriformes</taxon>
        <taxon>Anatidae</taxon>
        <taxon>Anatinae</taxon>
        <taxon>Cairina</taxon>
    </lineage>
</organism>
<feature type="region of interest" description="Disordered" evidence="7">
    <location>
        <begin position="306"/>
        <end position="375"/>
    </location>
</feature>
<sequence length="650" mass="69134">MEDSREQPPGPAEPPATLHSPGATSPPPAPQQPPPASEQPPGHEPPAPASDGEPPLPEDGPERPKASEEDAVASGEKEEEEAFLVSLYKFMKERHTPIERIPHLGFKQINLWKIYKAVEKLGAYELVTGRRLWKNVYDELGGSPGSTSAATCTRRHYERLVLPYVRHLKGEDDKPLPPSKPRKQYKVSKGAETGEKSRRSKKEKGREQILPEKAKPEAVATPGGSKEEPAEAPERGRPAEGRASPAAPAPSPSAGCAGTCRAHAEAYKRLFSSFYSKGNHPIMSPLAKKKLLAQVSKAESLHCHKRHCPEGRRGASDAHPSTSPEPPRPAEEQRSPEPPGFKDPSRGGRSETGSVPSASPGGRDSQPYPRAEDGGPAPTVFTGYFHAYHNKVLKPVSCHPLGGYFSSLKDFLEPQPEDTEQPQDLRSKAGQAWSGEGPRAAAFTAVKSCRVPPGAGFAPPTQSPTVPGGKRSREEEAFGPSKKLRAVSPFVKEPEGRDKGAGSPGGQPVLAKPKAIVPGPGYAAPLPAVPPAPDGYKGAMLRFPVSFASPLEHLKTPTAPLMPSLSVNPFVIPAFPSPLIAASTQPSDLCRPLATGPGPGVHVSARFRGTGGQGDTMVAVPMRWVGVGHPRGTGWHLSLSRDGMASSILM</sequence>
<feature type="region of interest" description="Disordered" evidence="7">
    <location>
        <begin position="413"/>
        <end position="437"/>
    </location>
</feature>
<dbReference type="GO" id="GO:0000976">
    <property type="term" value="F:transcription cis-regulatory region binding"/>
    <property type="evidence" value="ECO:0007669"/>
    <property type="project" value="TreeGrafter"/>
</dbReference>